<dbReference type="OrthoDB" id="3266405at2"/>
<evidence type="ECO:0000313" key="12">
    <source>
        <dbReference type="Proteomes" id="UP000271380"/>
    </source>
</evidence>
<organism evidence="9 11">
    <name type="scientific">Corynebacterium kutscheri</name>
    <dbReference type="NCBI Taxonomy" id="35755"/>
    <lineage>
        <taxon>Bacteria</taxon>
        <taxon>Bacillati</taxon>
        <taxon>Actinomycetota</taxon>
        <taxon>Actinomycetes</taxon>
        <taxon>Mycobacteriales</taxon>
        <taxon>Corynebacteriaceae</taxon>
        <taxon>Corynebacterium</taxon>
    </lineage>
</organism>
<proteinExistence type="inferred from homology"/>
<gene>
    <name evidence="10" type="primary">yetF</name>
    <name evidence="10" type="ORF">NCTC949_00379</name>
    <name evidence="9" type="ORF">UL82_01550</name>
</gene>
<dbReference type="PANTHER" id="PTHR34582">
    <property type="entry name" value="UPF0702 TRANSMEMBRANE PROTEIN YCAP"/>
    <property type="match status" value="1"/>
</dbReference>
<feature type="domain" description="YetF C-terminal" evidence="8">
    <location>
        <begin position="96"/>
        <end position="165"/>
    </location>
</feature>
<dbReference type="Proteomes" id="UP000271380">
    <property type="component" value="Chromosome"/>
</dbReference>
<evidence type="ECO:0000313" key="10">
    <source>
        <dbReference type="EMBL" id="VEH05002.1"/>
    </source>
</evidence>
<dbReference type="Pfam" id="PF04239">
    <property type="entry name" value="DUF421"/>
    <property type="match status" value="1"/>
</dbReference>
<dbReference type="HOGENOM" id="CLU_077149_3_3_11"/>
<dbReference type="Proteomes" id="UP000033457">
    <property type="component" value="Chromosome"/>
</dbReference>
<reference evidence="9 11" key="1">
    <citation type="journal article" date="2015" name="Genome Announc.">
        <title>Complete Genome Sequence of Corynebacterium kutscheri DSM 20755, a Corynebacterial Type Strain with Remarkably Low G+C Content of Chromosomal DNA.</title>
        <authorList>
            <person name="Ruckert C."/>
            <person name="Albersmeier A."/>
            <person name="Winkler A."/>
            <person name="Tauch A."/>
        </authorList>
    </citation>
    <scope>NUCLEOTIDE SEQUENCE [LARGE SCALE GENOMIC DNA]</scope>
    <source>
        <strain evidence="9 11">DSM 20755</strain>
    </source>
</reference>
<evidence type="ECO:0000256" key="1">
    <source>
        <dbReference type="ARBA" id="ARBA00004651"/>
    </source>
</evidence>
<dbReference type="KEGG" id="cku:UL82_01550"/>
<keyword evidence="6 7" id="KW-0472">Membrane</keyword>
<dbReference type="STRING" id="35755.UL82_01550"/>
<evidence type="ECO:0000259" key="8">
    <source>
        <dbReference type="Pfam" id="PF04239"/>
    </source>
</evidence>
<evidence type="ECO:0000256" key="7">
    <source>
        <dbReference type="SAM" id="Phobius"/>
    </source>
</evidence>
<keyword evidence="11" id="KW-1185">Reference proteome</keyword>
<evidence type="ECO:0000256" key="5">
    <source>
        <dbReference type="ARBA" id="ARBA00022989"/>
    </source>
</evidence>
<dbReference type="InterPro" id="IPR007353">
    <property type="entry name" value="DUF421"/>
</dbReference>
<dbReference type="GO" id="GO:0005886">
    <property type="term" value="C:plasma membrane"/>
    <property type="evidence" value="ECO:0007669"/>
    <property type="project" value="UniProtKB-SubCell"/>
</dbReference>
<dbReference type="EMBL" id="LR134377">
    <property type="protein sequence ID" value="VEH05002.1"/>
    <property type="molecule type" value="Genomic_DNA"/>
</dbReference>
<dbReference type="InterPro" id="IPR023090">
    <property type="entry name" value="UPF0702_alpha/beta_dom_sf"/>
</dbReference>
<evidence type="ECO:0000256" key="4">
    <source>
        <dbReference type="ARBA" id="ARBA00022692"/>
    </source>
</evidence>
<keyword evidence="4 7" id="KW-0812">Transmembrane</keyword>
<feature type="transmembrane region" description="Helical" evidence="7">
    <location>
        <begin position="49"/>
        <end position="68"/>
    </location>
</feature>
<dbReference type="EMBL" id="CP011312">
    <property type="protein sequence ID" value="AKE40538.1"/>
    <property type="molecule type" value="Genomic_DNA"/>
</dbReference>
<accession>A0A0F6R0N1</accession>
<evidence type="ECO:0000256" key="2">
    <source>
        <dbReference type="ARBA" id="ARBA00006448"/>
    </source>
</evidence>
<comment type="subcellular location">
    <subcellularLocation>
        <location evidence="1">Cell membrane</location>
        <topology evidence="1">Multi-pass membrane protein</topology>
    </subcellularLocation>
</comment>
<evidence type="ECO:0000313" key="9">
    <source>
        <dbReference type="EMBL" id="AKE40538.1"/>
    </source>
</evidence>
<evidence type="ECO:0000256" key="3">
    <source>
        <dbReference type="ARBA" id="ARBA00022475"/>
    </source>
</evidence>
<name>A0A0F6R0N1_9CORY</name>
<feature type="transmembrane region" description="Helical" evidence="7">
    <location>
        <begin position="17"/>
        <end position="37"/>
    </location>
</feature>
<keyword evidence="5 7" id="KW-1133">Transmembrane helix</keyword>
<comment type="similarity">
    <text evidence="2">Belongs to the UPF0702 family.</text>
</comment>
<evidence type="ECO:0000256" key="6">
    <source>
        <dbReference type="ARBA" id="ARBA00023136"/>
    </source>
</evidence>
<dbReference type="AlphaFoldDB" id="A0A0F6R0N1"/>
<keyword evidence="3" id="KW-1003">Cell membrane</keyword>
<dbReference type="Gene3D" id="3.30.240.20">
    <property type="entry name" value="bsu07140 like domains"/>
    <property type="match status" value="1"/>
</dbReference>
<dbReference type="RefSeq" id="WP_046438631.1">
    <property type="nucleotide sequence ID" value="NZ_CP011312.1"/>
</dbReference>
<sequence>MSEFESFLREQLLIEPWRIPIIVIAATGIYIAFLVLVRVFGSRVFAKMTAFDAVVIVMFGAVAGRAIIGHPPTLMAGIIGLTTLIALEAIFGAARKLKGLRNAISGRAQVIMVHGEFINEQMKKSHLSRGDVKATIRRAGIAQLSQIQLMILEPTGEFSIFKEGTAVDPALLKGVAGVEYLYP</sequence>
<dbReference type="PANTHER" id="PTHR34582:SF6">
    <property type="entry name" value="UPF0702 TRANSMEMBRANE PROTEIN YCAP"/>
    <property type="match status" value="1"/>
</dbReference>
<evidence type="ECO:0000313" key="11">
    <source>
        <dbReference type="Proteomes" id="UP000033457"/>
    </source>
</evidence>
<reference evidence="10 12" key="2">
    <citation type="submission" date="2018-12" db="EMBL/GenBank/DDBJ databases">
        <authorList>
            <consortium name="Pathogen Informatics"/>
        </authorList>
    </citation>
    <scope>NUCLEOTIDE SEQUENCE [LARGE SCALE GENOMIC DNA]</scope>
    <source>
        <strain evidence="10 12">NCTC949</strain>
    </source>
</reference>
<feature type="transmembrane region" description="Helical" evidence="7">
    <location>
        <begin position="74"/>
        <end position="94"/>
    </location>
</feature>
<protein>
    <submittedName>
        <fullName evidence="10">Protein of uncharacterized function (DUF421)</fullName>
    </submittedName>
</protein>